<feature type="transmembrane region" description="Helical" evidence="1">
    <location>
        <begin position="69"/>
        <end position="86"/>
    </location>
</feature>
<accession>A0A8S5Q728</accession>
<keyword evidence="1" id="KW-0812">Transmembrane</keyword>
<evidence type="ECO:0000313" key="2">
    <source>
        <dbReference type="EMBL" id="DAE14525.1"/>
    </source>
</evidence>
<reference evidence="2" key="1">
    <citation type="journal article" date="2021" name="Proc. Natl. Acad. Sci. U.S.A.">
        <title>A Catalog of Tens of Thousands of Viruses from Human Metagenomes Reveals Hidden Associations with Chronic Diseases.</title>
        <authorList>
            <person name="Tisza M.J."/>
            <person name="Buck C.B."/>
        </authorList>
    </citation>
    <scope>NUCLEOTIDE SEQUENCE</scope>
    <source>
        <strain evidence="2">Ct0QB11</strain>
    </source>
</reference>
<organism evidence="2">
    <name type="scientific">Myoviridae sp. ct0QB11</name>
    <dbReference type="NCBI Taxonomy" id="2825012"/>
    <lineage>
        <taxon>Viruses</taxon>
        <taxon>Duplodnaviria</taxon>
        <taxon>Heunggongvirae</taxon>
        <taxon>Uroviricota</taxon>
        <taxon>Caudoviricetes</taxon>
    </lineage>
</organism>
<dbReference type="EMBL" id="BK015584">
    <property type="protein sequence ID" value="DAE14525.1"/>
    <property type="molecule type" value="Genomic_DNA"/>
</dbReference>
<evidence type="ECO:0000256" key="1">
    <source>
        <dbReference type="SAM" id="Phobius"/>
    </source>
</evidence>
<feature type="transmembrane region" description="Helical" evidence="1">
    <location>
        <begin position="12"/>
        <end position="28"/>
    </location>
</feature>
<sequence>MSWIDKEYWYLLWVLLVGLIGGALGLLDDDGKPRKHRTKWAFLAATLTAAFLCGATFSIIKFLIHDIEFSLGVGGIVAFMGGGWVRRKIDKAANKKIESLGAEGGCAKSESKYEEELK</sequence>
<keyword evidence="1" id="KW-0472">Membrane</keyword>
<name>A0A8S5Q728_9CAUD</name>
<feature type="transmembrane region" description="Helical" evidence="1">
    <location>
        <begin position="40"/>
        <end position="63"/>
    </location>
</feature>
<keyword evidence="1" id="KW-1133">Transmembrane helix</keyword>
<proteinExistence type="predicted"/>
<protein>
    <submittedName>
        <fullName evidence="2">Holin</fullName>
    </submittedName>
</protein>